<dbReference type="RefSeq" id="WP_179720881.1">
    <property type="nucleotide sequence ID" value="NZ_BAABFH010000001.1"/>
</dbReference>
<dbReference type="Proteomes" id="UP000587002">
    <property type="component" value="Unassembled WGS sequence"/>
</dbReference>
<organism evidence="1 2">
    <name type="scientific">Saccharopolyspora hordei</name>
    <dbReference type="NCBI Taxonomy" id="1838"/>
    <lineage>
        <taxon>Bacteria</taxon>
        <taxon>Bacillati</taxon>
        <taxon>Actinomycetota</taxon>
        <taxon>Actinomycetes</taxon>
        <taxon>Pseudonocardiales</taxon>
        <taxon>Pseudonocardiaceae</taxon>
        <taxon>Saccharopolyspora</taxon>
    </lineage>
</organism>
<gene>
    <name evidence="1" type="ORF">HNR68_002640</name>
</gene>
<name>A0A853ARH5_9PSEU</name>
<evidence type="ECO:0000313" key="2">
    <source>
        <dbReference type="Proteomes" id="UP000587002"/>
    </source>
</evidence>
<sequence length="49" mass="5441">MGAETRTTSDHDEIPQWFEKCDAEGLELLCQLKKSDGADSTSHTTVSRD</sequence>
<keyword evidence="2" id="KW-1185">Reference proteome</keyword>
<reference evidence="1 2" key="1">
    <citation type="submission" date="2020-07" db="EMBL/GenBank/DDBJ databases">
        <title>Sequencing the genomes of 1000 actinobacteria strains.</title>
        <authorList>
            <person name="Klenk H.-P."/>
        </authorList>
    </citation>
    <scope>NUCLEOTIDE SEQUENCE [LARGE SCALE GENOMIC DNA]</scope>
    <source>
        <strain evidence="1 2">DSM 44065</strain>
    </source>
</reference>
<evidence type="ECO:0000313" key="1">
    <source>
        <dbReference type="EMBL" id="NYI84010.1"/>
    </source>
</evidence>
<proteinExistence type="predicted"/>
<dbReference type="AlphaFoldDB" id="A0A853ARH5"/>
<comment type="caution">
    <text evidence="1">The sequence shown here is derived from an EMBL/GenBank/DDBJ whole genome shotgun (WGS) entry which is preliminary data.</text>
</comment>
<accession>A0A853ARH5</accession>
<dbReference type="EMBL" id="JACCFJ010000001">
    <property type="protein sequence ID" value="NYI84010.1"/>
    <property type="molecule type" value="Genomic_DNA"/>
</dbReference>
<protein>
    <submittedName>
        <fullName evidence="1">Uncharacterized protein</fullName>
    </submittedName>
</protein>